<gene>
    <name evidence="1" type="ordered locus">Bsel_1029</name>
</gene>
<dbReference type="AlphaFoldDB" id="D6Y0F8"/>
<evidence type="ECO:0008006" key="3">
    <source>
        <dbReference type="Google" id="ProtNLM"/>
    </source>
</evidence>
<dbReference type="OrthoDB" id="2112831at2"/>
<evidence type="ECO:0000313" key="1">
    <source>
        <dbReference type="EMBL" id="ADH98549.1"/>
    </source>
</evidence>
<dbReference type="InterPro" id="IPR045527">
    <property type="entry name" value="DUF6470"/>
</dbReference>
<reference evidence="1" key="1">
    <citation type="submission" date="2009-10" db="EMBL/GenBank/DDBJ databases">
        <title>Complete sequence of Bacillus selenitireducens MLS10.</title>
        <authorList>
            <consortium name="US DOE Joint Genome Institute"/>
            <person name="Lucas S."/>
            <person name="Copeland A."/>
            <person name="Lapidus A."/>
            <person name="Glavina del Rio T."/>
            <person name="Dalin E."/>
            <person name="Tice H."/>
            <person name="Bruce D."/>
            <person name="Goodwin L."/>
            <person name="Pitluck S."/>
            <person name="Sims D."/>
            <person name="Brettin T."/>
            <person name="Detter J.C."/>
            <person name="Han C."/>
            <person name="Larimer F."/>
            <person name="Land M."/>
            <person name="Hauser L."/>
            <person name="Kyrpides N."/>
            <person name="Ovchinnikova G."/>
            <person name="Stolz J."/>
        </authorList>
    </citation>
    <scope>NUCLEOTIDE SEQUENCE [LARGE SCALE GENOMIC DNA]</scope>
    <source>
        <strain evidence="1">MLS10</strain>
    </source>
</reference>
<organism evidence="1 2">
    <name type="scientific">Bacillus selenitireducens (strain ATCC 700615 / DSM 15326 / MLS10)</name>
    <dbReference type="NCBI Taxonomy" id="439292"/>
    <lineage>
        <taxon>Bacteria</taxon>
        <taxon>Bacillati</taxon>
        <taxon>Bacillota</taxon>
        <taxon>Bacilli</taxon>
        <taxon>Bacillales</taxon>
        <taxon>Bacillaceae</taxon>
        <taxon>Salisediminibacterium</taxon>
    </lineage>
</organism>
<dbReference type="EMBL" id="CP001791">
    <property type="protein sequence ID" value="ADH98549.1"/>
    <property type="molecule type" value="Genomic_DNA"/>
</dbReference>
<dbReference type="Proteomes" id="UP000000271">
    <property type="component" value="Chromosome"/>
</dbReference>
<protein>
    <recommendedName>
        <fullName evidence="3">YviE</fullName>
    </recommendedName>
</protein>
<dbReference type="RefSeq" id="WP_013171974.1">
    <property type="nucleotide sequence ID" value="NC_014219.1"/>
</dbReference>
<keyword evidence="2" id="KW-1185">Reference proteome</keyword>
<dbReference type="STRING" id="439292.Bsel_1029"/>
<proteinExistence type="predicted"/>
<dbReference type="HOGENOM" id="CLU_117584_2_0_9"/>
<name>D6Y0F8_BACIE</name>
<accession>D6Y0F8</accession>
<sequence>MDLPRIQIQTTRAETALQSHRPPMSIQQPKADMQIDNSLSGRFRMTQEYAEISIDQTEAFADADVKSILRRNDEWTSRAMQQAMTYTAKVARQGEQLKKIENPGDVIPQLARQNGERPPKSYNYGQVPSSTDKVRVSYAPGDIRIDLDWPDANIRVQRNDPVINIPRWETNVYLQQRNSIQFQAVGGHVNMLR</sequence>
<dbReference type="Pfam" id="PF20074">
    <property type="entry name" value="DUF6470"/>
    <property type="match status" value="1"/>
</dbReference>
<dbReference type="KEGG" id="bse:Bsel_1029"/>
<evidence type="ECO:0000313" key="2">
    <source>
        <dbReference type="Proteomes" id="UP000000271"/>
    </source>
</evidence>